<organism evidence="2 3">
    <name type="scientific">Halorubrum pleomorphic virus 2</name>
    <dbReference type="NCBI Taxonomy" id="1156719"/>
    <lineage>
        <taxon>Viruses</taxon>
        <taxon>Monodnaviria</taxon>
        <taxon>Trapavirae</taxon>
        <taxon>Saleviricota</taxon>
        <taxon>Huolimaviricetes</taxon>
        <taxon>Haloruvirales</taxon>
        <taxon>Pleolipoviridae</taxon>
        <taxon>Alphapleolipovirus</taxon>
        <taxon>Alphapleolipovirus thailandense</taxon>
    </lineage>
</organism>
<sequence length="127" mass="13742">MSTDRPTVPDGFEKASPSGPEDDGDVQTLNGDGPLDPGTVVQGLVLDITDGETDSGDWYRLRIKDETRGVVDLFAKGDVRVAARNDRIEVGEEIWIAKDTEEESFKNSDGDTVTYHPTNVAFPTGDA</sequence>
<evidence type="ECO:0000256" key="1">
    <source>
        <dbReference type="SAM" id="MobiDB-lite"/>
    </source>
</evidence>
<evidence type="ECO:0000313" key="2">
    <source>
        <dbReference type="EMBL" id="AFD03987.1"/>
    </source>
</evidence>
<feature type="region of interest" description="Disordered" evidence="1">
    <location>
        <begin position="103"/>
        <end position="127"/>
    </location>
</feature>
<keyword evidence="3" id="KW-1185">Reference proteome</keyword>
<protein>
    <submittedName>
        <fullName evidence="2">ORF3</fullName>
    </submittedName>
</protein>
<evidence type="ECO:0000313" key="3">
    <source>
        <dbReference type="Proteomes" id="UP000007571"/>
    </source>
</evidence>
<dbReference type="RefSeq" id="YP_005454260.1">
    <property type="nucleotide sequence ID" value="NC_017087.1"/>
</dbReference>
<dbReference type="OrthoDB" id="31368at10239"/>
<dbReference type="EMBL" id="JN882264">
    <property type="protein sequence ID" value="AFD03987.1"/>
    <property type="molecule type" value="Genomic_DNA"/>
</dbReference>
<dbReference type="KEGG" id="vg:11948247"/>
<dbReference type="GeneID" id="11948247"/>
<accession>H9ABL7</accession>
<proteinExistence type="predicted"/>
<reference evidence="2 3" key="1">
    <citation type="journal article" date="2012" name="Nucleic Acids Res.">
        <title>Related haloarchaeal pleomorphic viruses contain different genome types.</title>
        <authorList>
            <person name="Sencilo A."/>
            <person name="Paulin L."/>
            <person name="Kellner S."/>
            <person name="Helm M."/>
            <person name="Roine E."/>
        </authorList>
    </citation>
    <scope>NUCLEOTIDE SEQUENCE [LARGE SCALE GENOMIC DNA]</scope>
</reference>
<feature type="region of interest" description="Disordered" evidence="1">
    <location>
        <begin position="1"/>
        <end position="38"/>
    </location>
</feature>
<dbReference type="Proteomes" id="UP000007571">
    <property type="component" value="Segment"/>
</dbReference>
<name>H9ABL7_9VIRU</name>
<gene>
    <name evidence="2" type="primary">ORF3</name>
</gene>